<keyword evidence="10" id="KW-0251">Elongation factor</keyword>
<evidence type="ECO:0000256" key="3">
    <source>
        <dbReference type="ARBA" id="ARBA00022490"/>
    </source>
</evidence>
<dbReference type="SUPFAM" id="SSF50447">
    <property type="entry name" value="Translation proteins"/>
    <property type="match status" value="1"/>
</dbReference>
<dbReference type="PANTHER" id="PTHR43721">
    <property type="entry name" value="ELONGATION FACTOR TU-RELATED"/>
    <property type="match status" value="1"/>
</dbReference>
<dbReference type="GO" id="GO:0001514">
    <property type="term" value="P:selenocysteine incorporation"/>
    <property type="evidence" value="ECO:0007669"/>
    <property type="project" value="InterPro"/>
</dbReference>
<dbReference type="Pfam" id="PF25461">
    <property type="entry name" value="Beta-barrel_SelB"/>
    <property type="match status" value="1"/>
</dbReference>
<dbReference type="PRINTS" id="PR00315">
    <property type="entry name" value="ELONGATNFCT"/>
</dbReference>
<dbReference type="Pfam" id="PF09107">
    <property type="entry name" value="WHD_3rd_SelB"/>
    <property type="match status" value="1"/>
</dbReference>
<dbReference type="NCBIfam" id="TIGR00231">
    <property type="entry name" value="small_GTP"/>
    <property type="match status" value="1"/>
</dbReference>
<dbReference type="CDD" id="cd03696">
    <property type="entry name" value="SelB_II"/>
    <property type="match status" value="1"/>
</dbReference>
<evidence type="ECO:0000256" key="8">
    <source>
        <dbReference type="ARBA" id="ARBA00031615"/>
    </source>
</evidence>
<organism evidence="10 11">
    <name type="scientific">Dysosmobacter segnis</name>
    <dbReference type="NCBI Taxonomy" id="2763042"/>
    <lineage>
        <taxon>Bacteria</taxon>
        <taxon>Bacillati</taxon>
        <taxon>Bacillota</taxon>
        <taxon>Clostridia</taxon>
        <taxon>Eubacteriales</taxon>
        <taxon>Oscillospiraceae</taxon>
        <taxon>Dysosmobacter</taxon>
    </lineage>
</organism>
<dbReference type="InterPro" id="IPR057335">
    <property type="entry name" value="Beta-barrel_SelB"/>
</dbReference>
<dbReference type="GO" id="GO:0003746">
    <property type="term" value="F:translation elongation factor activity"/>
    <property type="evidence" value="ECO:0007669"/>
    <property type="project" value="UniProtKB-KW"/>
</dbReference>
<keyword evidence="11" id="KW-1185">Reference proteome</keyword>
<dbReference type="CDD" id="cd04171">
    <property type="entry name" value="SelB"/>
    <property type="match status" value="1"/>
</dbReference>
<dbReference type="Gene3D" id="3.40.50.300">
    <property type="entry name" value="P-loop containing nucleotide triphosphate hydrolases"/>
    <property type="match status" value="1"/>
</dbReference>
<keyword evidence="6" id="KW-0342">GTP-binding</keyword>
<evidence type="ECO:0000256" key="5">
    <source>
        <dbReference type="ARBA" id="ARBA00022917"/>
    </source>
</evidence>
<dbReference type="EMBL" id="JACOQI010000013">
    <property type="protein sequence ID" value="MBC5771153.1"/>
    <property type="molecule type" value="Genomic_DNA"/>
</dbReference>
<dbReference type="InterPro" id="IPR015190">
    <property type="entry name" value="Elong_fac_SelB-wing-hlx_typ-2"/>
</dbReference>
<dbReference type="NCBIfam" id="TIGR00475">
    <property type="entry name" value="selB"/>
    <property type="match status" value="1"/>
</dbReference>
<comment type="function">
    <text evidence="7">Translation factor necessary for the incorporation of selenocysteine into proteins. It probably replaces EF-Tu for the insertion of selenocysteine directed by the UGA codon. SelB binds GTP and GDP.</text>
</comment>
<dbReference type="InterPro" id="IPR015191">
    <property type="entry name" value="SelB_WHD4"/>
</dbReference>
<dbReference type="Gene3D" id="1.10.10.2770">
    <property type="match status" value="1"/>
</dbReference>
<keyword evidence="5" id="KW-0648">Protein biosynthesis</keyword>
<dbReference type="Proteomes" id="UP000620327">
    <property type="component" value="Unassembled WGS sequence"/>
</dbReference>
<dbReference type="InterPro" id="IPR027417">
    <property type="entry name" value="P-loop_NTPase"/>
</dbReference>
<evidence type="ECO:0000256" key="2">
    <source>
        <dbReference type="ARBA" id="ARBA00015953"/>
    </source>
</evidence>
<dbReference type="GO" id="GO:0003924">
    <property type="term" value="F:GTPase activity"/>
    <property type="evidence" value="ECO:0007669"/>
    <property type="project" value="InterPro"/>
</dbReference>
<sequence length="638" mass="70164">MKHVIIGTAGHVDHGKTVLVKALTGTDTDRLAEEKRRGITIEPGFARLDWPDGTQAGIVDVPGHEKFIKNMLAGAGGIDLAMLVIAADEGVMPQTVEHLDILSLLGVQGGLVVLTKAELVDDDWLEFVRRQALELTEGTFLEGAPILSVSAVTGQGIPELRDALYRLVQEAREKSALAPFRLPIDRVFSVDGFGTVVTGTLTEGAVRVGDAVELVPSGLQSRVRTLQVHSESVDAAYAGQRAALNLTNLQKTEVHRGDAAVRPGSARPSRMLDVRLRCLRSAKRTVLNGSQIHLYHGTSVHLAKAVLLDRDELRPGESCLAQLRLTEPMAVKQGDRFVIRFYSPVETIGGGKVLDPRPLRHKRHDPVVLDNLILREQGSGSQRLLQAAEEFGVSLPDSSQLAERSGLDTGAAVSLLADLLNQGKLAEPLPGRYAAASALDALWDRCRELLSAYHQKHPLHAGMPAAELRQKLFRQITPAEGDALLEVFRAEGRMKRAENHWALAEFSIRLTKRQTALRDALLERFLRGGPEPDTVEAVLDSIPPERREEARQVLESLLTGGELVRLSPELCWHREVFQKGLDILRTLCADHGTVTLAEVRDALDTTRKYALLFLEACDRRQITVREGDCRRLKLKFHD</sequence>
<dbReference type="CDD" id="cd15491">
    <property type="entry name" value="selB_III"/>
    <property type="match status" value="1"/>
</dbReference>
<dbReference type="Gene3D" id="2.40.30.10">
    <property type="entry name" value="Translation factors"/>
    <property type="match status" value="1"/>
</dbReference>
<dbReference type="PANTHER" id="PTHR43721:SF22">
    <property type="entry name" value="ELONGATION FACTOR TU, MITOCHONDRIAL"/>
    <property type="match status" value="1"/>
</dbReference>
<gene>
    <name evidence="10" type="primary">selB</name>
    <name evidence="10" type="ORF">H8Z83_12640</name>
</gene>
<evidence type="ECO:0000256" key="1">
    <source>
        <dbReference type="ARBA" id="ARBA00004496"/>
    </source>
</evidence>
<comment type="subcellular location">
    <subcellularLocation>
        <location evidence="1">Cytoplasm</location>
    </subcellularLocation>
</comment>
<dbReference type="GO" id="GO:0005525">
    <property type="term" value="F:GTP binding"/>
    <property type="evidence" value="ECO:0007669"/>
    <property type="project" value="UniProtKB-KW"/>
</dbReference>
<evidence type="ECO:0000259" key="9">
    <source>
        <dbReference type="PROSITE" id="PS51722"/>
    </source>
</evidence>
<evidence type="ECO:0000313" key="11">
    <source>
        <dbReference type="Proteomes" id="UP000620327"/>
    </source>
</evidence>
<dbReference type="InterPro" id="IPR036390">
    <property type="entry name" value="WH_DNA-bd_sf"/>
</dbReference>
<dbReference type="InterPro" id="IPR036388">
    <property type="entry name" value="WH-like_DNA-bd_sf"/>
</dbReference>
<accession>A0A923MIX1</accession>
<dbReference type="InterPro" id="IPR009000">
    <property type="entry name" value="Transl_B-barrel_sf"/>
</dbReference>
<evidence type="ECO:0000256" key="4">
    <source>
        <dbReference type="ARBA" id="ARBA00022741"/>
    </source>
</evidence>
<dbReference type="InterPro" id="IPR009001">
    <property type="entry name" value="Transl_elong_EF1A/Init_IF2_C"/>
</dbReference>
<dbReference type="Pfam" id="PF00009">
    <property type="entry name" value="GTP_EFTU"/>
    <property type="match status" value="1"/>
</dbReference>
<dbReference type="GO" id="GO:0003723">
    <property type="term" value="F:RNA binding"/>
    <property type="evidence" value="ECO:0007669"/>
    <property type="project" value="InterPro"/>
</dbReference>
<keyword evidence="4" id="KW-0547">Nucleotide-binding</keyword>
<dbReference type="InterPro" id="IPR050055">
    <property type="entry name" value="EF-Tu_GTPase"/>
</dbReference>
<dbReference type="AlphaFoldDB" id="A0A923MIX1"/>
<dbReference type="Pfam" id="PF09106">
    <property type="entry name" value="WHD_2nd_SelB"/>
    <property type="match status" value="1"/>
</dbReference>
<name>A0A923MIX1_9FIRM</name>
<dbReference type="InterPro" id="IPR031157">
    <property type="entry name" value="G_TR_CS"/>
</dbReference>
<dbReference type="Gene3D" id="1.10.10.10">
    <property type="entry name" value="Winged helix-like DNA-binding domain superfamily/Winged helix DNA-binding domain"/>
    <property type="match status" value="1"/>
</dbReference>
<protein>
    <recommendedName>
        <fullName evidence="2">Selenocysteine-specific elongation factor</fullName>
    </recommendedName>
    <alternativeName>
        <fullName evidence="8">SelB translation factor</fullName>
    </alternativeName>
</protein>
<dbReference type="InterPro" id="IPR000795">
    <property type="entry name" value="T_Tr_GTP-bd_dom"/>
</dbReference>
<dbReference type="InterPro" id="IPR005225">
    <property type="entry name" value="Small_GTP-bd"/>
</dbReference>
<dbReference type="PROSITE" id="PS00301">
    <property type="entry name" value="G_TR_1"/>
    <property type="match status" value="1"/>
</dbReference>
<feature type="domain" description="Tr-type G" evidence="9">
    <location>
        <begin position="1"/>
        <end position="172"/>
    </location>
</feature>
<evidence type="ECO:0000313" key="10">
    <source>
        <dbReference type="EMBL" id="MBC5771153.1"/>
    </source>
</evidence>
<dbReference type="GO" id="GO:0005829">
    <property type="term" value="C:cytosol"/>
    <property type="evidence" value="ECO:0007669"/>
    <property type="project" value="TreeGrafter"/>
</dbReference>
<evidence type="ECO:0000256" key="6">
    <source>
        <dbReference type="ARBA" id="ARBA00023134"/>
    </source>
</evidence>
<reference evidence="10" key="1">
    <citation type="submission" date="2020-08" db="EMBL/GenBank/DDBJ databases">
        <title>Genome public.</title>
        <authorList>
            <person name="Liu C."/>
            <person name="Sun Q."/>
        </authorList>
    </citation>
    <scope>NUCLEOTIDE SEQUENCE</scope>
    <source>
        <strain evidence="10">BX15</strain>
    </source>
</reference>
<dbReference type="PROSITE" id="PS51722">
    <property type="entry name" value="G_TR_2"/>
    <property type="match status" value="1"/>
</dbReference>
<proteinExistence type="predicted"/>
<dbReference type="SUPFAM" id="SSF50465">
    <property type="entry name" value="EF-Tu/eEF-1alpha/eIF2-gamma C-terminal domain"/>
    <property type="match status" value="1"/>
</dbReference>
<dbReference type="InterPro" id="IPR004161">
    <property type="entry name" value="EFTu-like_2"/>
</dbReference>
<dbReference type="RefSeq" id="WP_187015380.1">
    <property type="nucleotide sequence ID" value="NZ_JACOQI010000013.1"/>
</dbReference>
<dbReference type="SUPFAM" id="SSF52540">
    <property type="entry name" value="P-loop containing nucleoside triphosphate hydrolases"/>
    <property type="match status" value="1"/>
</dbReference>
<comment type="caution">
    <text evidence="10">The sequence shown here is derived from an EMBL/GenBank/DDBJ whole genome shotgun (WGS) entry which is preliminary data.</text>
</comment>
<dbReference type="Pfam" id="PF03144">
    <property type="entry name" value="GTP_EFTU_D2"/>
    <property type="match status" value="1"/>
</dbReference>
<evidence type="ECO:0000256" key="7">
    <source>
        <dbReference type="ARBA" id="ARBA00025526"/>
    </source>
</evidence>
<keyword evidence="3" id="KW-0963">Cytoplasm</keyword>
<dbReference type="SUPFAM" id="SSF46785">
    <property type="entry name" value="Winged helix' DNA-binding domain"/>
    <property type="match status" value="2"/>
</dbReference>
<dbReference type="InterPro" id="IPR004535">
    <property type="entry name" value="Transl_elong_SelB"/>
</dbReference>